<reference evidence="2 3" key="1">
    <citation type="submission" date="2023-11" db="EMBL/GenBank/DDBJ databases">
        <title>An acidophilic fungus is an integral part of prey digestion in a carnivorous sundew plant.</title>
        <authorList>
            <person name="Tsai I.J."/>
        </authorList>
    </citation>
    <scope>NUCLEOTIDE SEQUENCE [LARGE SCALE GENOMIC DNA]</scope>
    <source>
        <strain evidence="2">169a</strain>
    </source>
</reference>
<feature type="signal peptide" evidence="1">
    <location>
        <begin position="1"/>
        <end position="19"/>
    </location>
</feature>
<evidence type="ECO:0000313" key="2">
    <source>
        <dbReference type="EMBL" id="WPH03145.1"/>
    </source>
</evidence>
<feature type="chain" id="PRO_5042880402" evidence="1">
    <location>
        <begin position="20"/>
        <end position="333"/>
    </location>
</feature>
<gene>
    <name evidence="2" type="ORF">R9X50_00602100</name>
</gene>
<keyword evidence="1" id="KW-0732">Signal</keyword>
<evidence type="ECO:0000256" key="1">
    <source>
        <dbReference type="SAM" id="SignalP"/>
    </source>
</evidence>
<dbReference type="EMBL" id="CP138589">
    <property type="protein sequence ID" value="WPH03145.1"/>
    <property type="molecule type" value="Genomic_DNA"/>
</dbReference>
<sequence>MSLSVGLAAFLLATSRVQAVTNPELSVQGCDQLTCPSSARNDSICSANNIGVGIASNAVNVSKADTTLTLTLVDGYPIGIYQTFPYVNFTTRSLYLGAPSNADLKAQAPGCALLMQYDQATFPYSDMKTLPDSFFQNTTSCPTSLTEGDTMQSLASVIQQFRYSNSSLLRCEALSAFVQYTLNHQNSTLGAFSAPLISVTGGAVSGPDVATSPAKIIDSVAGTTSSSCKPVKPSDYDLYDVASATQILRDEPMSQNLTYGGRDGFTPVVSVMYADDDDTNPDVAVLCMHLYNGEGQLLPFSTINEPTGGATTVKVAGWGTIFTSVLVGVWTLL</sequence>
<evidence type="ECO:0000313" key="3">
    <source>
        <dbReference type="Proteomes" id="UP001303373"/>
    </source>
</evidence>
<accession>A0AAQ3M8A5</accession>
<keyword evidence="3" id="KW-1185">Reference proteome</keyword>
<proteinExistence type="predicted"/>
<protein>
    <submittedName>
        <fullName evidence="2">Uncharacterized protein</fullName>
    </submittedName>
</protein>
<dbReference type="Proteomes" id="UP001303373">
    <property type="component" value="Chromosome 10"/>
</dbReference>
<dbReference type="AlphaFoldDB" id="A0AAQ3M8A5"/>
<organism evidence="2 3">
    <name type="scientific">Acrodontium crateriforme</name>
    <dbReference type="NCBI Taxonomy" id="150365"/>
    <lineage>
        <taxon>Eukaryota</taxon>
        <taxon>Fungi</taxon>
        <taxon>Dikarya</taxon>
        <taxon>Ascomycota</taxon>
        <taxon>Pezizomycotina</taxon>
        <taxon>Dothideomycetes</taxon>
        <taxon>Dothideomycetidae</taxon>
        <taxon>Mycosphaerellales</taxon>
        <taxon>Teratosphaeriaceae</taxon>
        <taxon>Acrodontium</taxon>
    </lineage>
</organism>
<name>A0AAQ3M8A5_9PEZI</name>